<dbReference type="Gene3D" id="3.40.190.290">
    <property type="match status" value="1"/>
</dbReference>
<dbReference type="Proteomes" id="UP001595904">
    <property type="component" value="Unassembled WGS sequence"/>
</dbReference>
<dbReference type="InterPro" id="IPR000847">
    <property type="entry name" value="LysR_HTH_N"/>
</dbReference>
<dbReference type="InterPro" id="IPR036390">
    <property type="entry name" value="WH_DNA-bd_sf"/>
</dbReference>
<dbReference type="Pfam" id="PF00126">
    <property type="entry name" value="HTH_1"/>
    <property type="match status" value="1"/>
</dbReference>
<evidence type="ECO:0000256" key="3">
    <source>
        <dbReference type="ARBA" id="ARBA00023125"/>
    </source>
</evidence>
<organism evidence="7 8">
    <name type="scientific">Steroidobacter flavus</name>
    <dbReference type="NCBI Taxonomy" id="1842136"/>
    <lineage>
        <taxon>Bacteria</taxon>
        <taxon>Pseudomonadati</taxon>
        <taxon>Pseudomonadota</taxon>
        <taxon>Gammaproteobacteria</taxon>
        <taxon>Steroidobacterales</taxon>
        <taxon>Steroidobacteraceae</taxon>
        <taxon>Steroidobacter</taxon>
    </lineage>
</organism>
<keyword evidence="2" id="KW-0805">Transcription regulation</keyword>
<dbReference type="InterPro" id="IPR005119">
    <property type="entry name" value="LysR_subst-bd"/>
</dbReference>
<dbReference type="InterPro" id="IPR036388">
    <property type="entry name" value="WH-like_DNA-bd_sf"/>
</dbReference>
<name>A0ABV8T195_9GAMM</name>
<feature type="compositionally biased region" description="Basic and acidic residues" evidence="5">
    <location>
        <begin position="321"/>
        <end position="338"/>
    </location>
</feature>
<comment type="caution">
    <text evidence="7">The sequence shown here is derived from an EMBL/GenBank/DDBJ whole genome shotgun (WGS) entry which is preliminary data.</text>
</comment>
<reference evidence="8" key="1">
    <citation type="journal article" date="2019" name="Int. J. Syst. Evol. Microbiol.">
        <title>The Global Catalogue of Microorganisms (GCM) 10K type strain sequencing project: providing services to taxonomists for standard genome sequencing and annotation.</title>
        <authorList>
            <consortium name="The Broad Institute Genomics Platform"/>
            <consortium name="The Broad Institute Genome Sequencing Center for Infectious Disease"/>
            <person name="Wu L."/>
            <person name="Ma J."/>
        </authorList>
    </citation>
    <scope>NUCLEOTIDE SEQUENCE [LARGE SCALE GENOMIC DNA]</scope>
    <source>
        <strain evidence="8">CGMCC 1.10759</strain>
    </source>
</reference>
<proteinExistence type="inferred from homology"/>
<evidence type="ECO:0000313" key="8">
    <source>
        <dbReference type="Proteomes" id="UP001595904"/>
    </source>
</evidence>
<accession>A0ABV8T195</accession>
<feature type="region of interest" description="Disordered" evidence="5">
    <location>
        <begin position="309"/>
        <end position="338"/>
    </location>
</feature>
<dbReference type="SUPFAM" id="SSF53850">
    <property type="entry name" value="Periplasmic binding protein-like II"/>
    <property type="match status" value="1"/>
</dbReference>
<dbReference type="PANTHER" id="PTHR30537">
    <property type="entry name" value="HTH-TYPE TRANSCRIPTIONAL REGULATOR"/>
    <property type="match status" value="1"/>
</dbReference>
<dbReference type="EMBL" id="JBHSDU010000015">
    <property type="protein sequence ID" value="MFC4313135.1"/>
    <property type="molecule type" value="Genomic_DNA"/>
</dbReference>
<feature type="domain" description="HTH lysR-type" evidence="6">
    <location>
        <begin position="1"/>
        <end position="59"/>
    </location>
</feature>
<comment type="similarity">
    <text evidence="1">Belongs to the LysR transcriptional regulatory family.</text>
</comment>
<dbReference type="PROSITE" id="PS50931">
    <property type="entry name" value="HTH_LYSR"/>
    <property type="match status" value="1"/>
</dbReference>
<protein>
    <submittedName>
        <fullName evidence="7">LysR family transcriptional regulator</fullName>
    </submittedName>
</protein>
<keyword evidence="8" id="KW-1185">Reference proteome</keyword>
<evidence type="ECO:0000256" key="5">
    <source>
        <dbReference type="SAM" id="MobiDB-lite"/>
    </source>
</evidence>
<evidence type="ECO:0000256" key="2">
    <source>
        <dbReference type="ARBA" id="ARBA00023015"/>
    </source>
</evidence>
<dbReference type="SUPFAM" id="SSF46785">
    <property type="entry name" value="Winged helix' DNA-binding domain"/>
    <property type="match status" value="1"/>
</dbReference>
<dbReference type="RefSeq" id="WP_380603183.1">
    <property type="nucleotide sequence ID" value="NZ_JBHSDU010000015.1"/>
</dbReference>
<dbReference type="CDD" id="cd08422">
    <property type="entry name" value="PBP2_CrgA_like"/>
    <property type="match status" value="1"/>
</dbReference>
<evidence type="ECO:0000313" key="7">
    <source>
        <dbReference type="EMBL" id="MFC4313135.1"/>
    </source>
</evidence>
<sequence length="338" mass="37715">MDKFECIQAFVRVAETHSFVEAARQLNVTPSVITSRVKKLETYIQSPLFHRSTRAVTLSEAGANFFEECADLVSHVDSALERMRVMKTTPTGVLRLQVLPGFALGHLGSALKDFSSKYPQIELDITVSDVPVNPVDKGYDVALQVFKPAAETLIERSLFPVQRVFCASPVYLQRAGVPLAPPDLLRFRLGLYSAYPTRDRWTFKRGSDEVSLVLPAAIRTNSVHMLRDFALSGGGITCLPTLVCGEDLLRGNLVRVLDEYHIPPLELLAIYPATHRRALKVRLFVEFITERFSGEPVWDKALRDQARAAAQSTLRASKRAGAGERNKTTRRDHADPQK</sequence>
<gene>
    <name evidence="7" type="ORF">ACFPN2_28915</name>
</gene>
<keyword evidence="4" id="KW-0804">Transcription</keyword>
<dbReference type="Gene3D" id="1.10.10.10">
    <property type="entry name" value="Winged helix-like DNA-binding domain superfamily/Winged helix DNA-binding domain"/>
    <property type="match status" value="1"/>
</dbReference>
<evidence type="ECO:0000259" key="6">
    <source>
        <dbReference type="PROSITE" id="PS50931"/>
    </source>
</evidence>
<evidence type="ECO:0000256" key="1">
    <source>
        <dbReference type="ARBA" id="ARBA00009437"/>
    </source>
</evidence>
<keyword evidence="3" id="KW-0238">DNA-binding</keyword>
<evidence type="ECO:0000256" key="4">
    <source>
        <dbReference type="ARBA" id="ARBA00023163"/>
    </source>
</evidence>
<dbReference type="Pfam" id="PF03466">
    <property type="entry name" value="LysR_substrate"/>
    <property type="match status" value="1"/>
</dbReference>
<dbReference type="InterPro" id="IPR058163">
    <property type="entry name" value="LysR-type_TF_proteobact-type"/>
</dbReference>
<dbReference type="PANTHER" id="PTHR30537:SF5">
    <property type="entry name" value="HTH-TYPE TRANSCRIPTIONAL ACTIVATOR TTDR-RELATED"/>
    <property type="match status" value="1"/>
</dbReference>